<feature type="active site" evidence="3">
    <location>
        <position position="197"/>
    </location>
</feature>
<evidence type="ECO:0000313" key="5">
    <source>
        <dbReference type="Proteomes" id="UP000327000"/>
    </source>
</evidence>
<evidence type="ECO:0000256" key="2">
    <source>
        <dbReference type="ARBA" id="ARBA00022679"/>
    </source>
</evidence>
<sequence length="383" mass="44195">MNHSAPLPLVNSWNEWDPLREIIVGVADRACFEPAEPGYRPALRDSDEPFPTGPKPAEMVDRANEQLDGLVRVLQGQGVTVRRPDALDLTRPLKTPTFEVANQYCVVCPRDVMITLGNEIVEATMSRRARYFEYQAYRKLVYSYWNADPRVAWTVAPKPSMADAMYREDFWEWPLEKRHAEMHNSEFCVTQDEVVFDAADMSRFGRDVLVQESMTTNRAGIHWLKRHLEPRGFRVHPVHFPLDFFPSHIDCTFVPLRPGLVLTNPERPLREGEERMFHDNGWELVEAPQPTSANDEMPRYCQSSKWLSMNVLSVSPSTVVCEEREKPLHDLLDKLGFEVLPVPFRDVFEYGGSLHCATWDVRREGTMEDYFPRLEYTPVAPAV</sequence>
<dbReference type="RefSeq" id="WP_152266175.1">
    <property type="nucleotide sequence ID" value="NZ_VOKX01000140.1"/>
</dbReference>
<dbReference type="PANTHER" id="PTHR10488">
    <property type="entry name" value="GLYCINE AMIDINOTRANSFERASE, MITOCHONDRIAL"/>
    <property type="match status" value="1"/>
</dbReference>
<dbReference type="InterPro" id="IPR033195">
    <property type="entry name" value="AmidinoTrfase"/>
</dbReference>
<dbReference type="GO" id="GO:0006601">
    <property type="term" value="P:creatine biosynthetic process"/>
    <property type="evidence" value="ECO:0007669"/>
    <property type="project" value="TreeGrafter"/>
</dbReference>
<accession>A0A5N5VX27</accession>
<name>A0A5N5VX27_STRMB</name>
<keyword evidence="2 4" id="KW-0808">Transferase</keyword>
<proteinExistence type="inferred from homology"/>
<evidence type="ECO:0000313" key="4">
    <source>
        <dbReference type="EMBL" id="KAB7833107.1"/>
    </source>
</evidence>
<dbReference type="GO" id="GO:0015068">
    <property type="term" value="F:glycine amidinotransferase activity"/>
    <property type="evidence" value="ECO:0007669"/>
    <property type="project" value="TreeGrafter"/>
</dbReference>
<evidence type="ECO:0000256" key="1">
    <source>
        <dbReference type="ARBA" id="ARBA00006943"/>
    </source>
</evidence>
<dbReference type="EMBL" id="VOKX01000140">
    <property type="protein sequence ID" value="KAB7833107.1"/>
    <property type="molecule type" value="Genomic_DNA"/>
</dbReference>
<feature type="active site" evidence="3">
    <location>
        <position position="248"/>
    </location>
</feature>
<dbReference type="Pfam" id="PF02274">
    <property type="entry name" value="ADI"/>
    <property type="match status" value="1"/>
</dbReference>
<keyword evidence="5" id="KW-1185">Reference proteome</keyword>
<dbReference type="OrthoDB" id="258252at2"/>
<comment type="similarity">
    <text evidence="1">Belongs to the amidinotransferase family.</text>
</comment>
<dbReference type="Proteomes" id="UP000327000">
    <property type="component" value="Unassembled WGS sequence"/>
</dbReference>
<dbReference type="SUPFAM" id="SSF55909">
    <property type="entry name" value="Pentein"/>
    <property type="match status" value="1"/>
</dbReference>
<feature type="active site" description="Amidino-cysteine intermediate" evidence="3">
    <location>
        <position position="356"/>
    </location>
</feature>
<dbReference type="AlphaFoldDB" id="A0A5N5VX27"/>
<dbReference type="Gene3D" id="3.75.10.10">
    <property type="entry name" value="L-arginine/glycine Amidinotransferase, Chain A"/>
    <property type="match status" value="1"/>
</dbReference>
<gene>
    <name evidence="4" type="ORF">FRZ00_33840</name>
</gene>
<protein>
    <submittedName>
        <fullName evidence="4">Glycine amidinotransferase</fullName>
    </submittedName>
</protein>
<dbReference type="PANTHER" id="PTHR10488:SF1">
    <property type="entry name" value="GLYCINE AMIDINOTRANSFERASE, MITOCHONDRIAL"/>
    <property type="match status" value="1"/>
</dbReference>
<evidence type="ECO:0000256" key="3">
    <source>
        <dbReference type="PIRSR" id="PIRSR633195-1"/>
    </source>
</evidence>
<organism evidence="4 5">
    <name type="scientific">Streptomyces mobaraensis</name>
    <name type="common">Streptoverticillium mobaraense</name>
    <dbReference type="NCBI Taxonomy" id="35621"/>
    <lineage>
        <taxon>Bacteria</taxon>
        <taxon>Bacillati</taxon>
        <taxon>Actinomycetota</taxon>
        <taxon>Actinomycetes</taxon>
        <taxon>Kitasatosporales</taxon>
        <taxon>Streptomycetaceae</taxon>
        <taxon>Streptomyces</taxon>
    </lineage>
</organism>
<comment type="caution">
    <text evidence="4">The sequence shown here is derived from an EMBL/GenBank/DDBJ whole genome shotgun (WGS) entry which is preliminary data.</text>
</comment>
<reference evidence="4 5" key="1">
    <citation type="journal article" date="2019" name="Microb. Cell Fact.">
        <title>Exploring novel herbicidin analogues by transcriptional regulator overexpression and MS/MS molecular networking.</title>
        <authorList>
            <person name="Shi Y."/>
            <person name="Gu R."/>
            <person name="Li Y."/>
            <person name="Wang X."/>
            <person name="Ren W."/>
            <person name="Li X."/>
            <person name="Wang L."/>
            <person name="Xie Y."/>
            <person name="Hong B."/>
        </authorList>
    </citation>
    <scope>NUCLEOTIDE SEQUENCE [LARGE SCALE GENOMIC DNA]</scope>
    <source>
        <strain evidence="4 5">US-43</strain>
    </source>
</reference>